<protein>
    <submittedName>
        <fullName evidence="2">Zinc ribbon domain-containing protein</fullName>
    </submittedName>
</protein>
<keyword evidence="1" id="KW-1133">Transmembrane helix</keyword>
<evidence type="ECO:0000313" key="3">
    <source>
        <dbReference type="Proteomes" id="UP000319148"/>
    </source>
</evidence>
<organism evidence="2 3">
    <name type="scientific">Emcibacter nanhaiensis</name>
    <dbReference type="NCBI Taxonomy" id="1505037"/>
    <lineage>
        <taxon>Bacteria</taxon>
        <taxon>Pseudomonadati</taxon>
        <taxon>Pseudomonadota</taxon>
        <taxon>Alphaproteobacteria</taxon>
        <taxon>Emcibacterales</taxon>
        <taxon>Emcibacteraceae</taxon>
        <taxon>Emcibacter</taxon>
    </lineage>
</organism>
<dbReference type="AlphaFoldDB" id="A0A501PIT1"/>
<name>A0A501PIT1_9PROT</name>
<accession>A0A501PIT1</accession>
<feature type="transmembrane region" description="Helical" evidence="1">
    <location>
        <begin position="30"/>
        <end position="48"/>
    </location>
</feature>
<dbReference type="Proteomes" id="UP000319148">
    <property type="component" value="Unassembled WGS sequence"/>
</dbReference>
<keyword evidence="1" id="KW-0472">Membrane</keyword>
<gene>
    <name evidence="2" type="ORF">FIV46_10175</name>
</gene>
<keyword evidence="1" id="KW-0812">Transmembrane</keyword>
<dbReference type="EMBL" id="VFIY01000010">
    <property type="protein sequence ID" value="TPD59844.1"/>
    <property type="molecule type" value="Genomic_DNA"/>
</dbReference>
<comment type="caution">
    <text evidence="2">The sequence shown here is derived from an EMBL/GenBank/DDBJ whole genome shotgun (WGS) entry which is preliminary data.</text>
</comment>
<proteinExistence type="predicted"/>
<dbReference type="RefSeq" id="WP_139940815.1">
    <property type="nucleotide sequence ID" value="NZ_JBHSYP010000006.1"/>
</dbReference>
<keyword evidence="3" id="KW-1185">Reference proteome</keyword>
<evidence type="ECO:0000256" key="1">
    <source>
        <dbReference type="SAM" id="Phobius"/>
    </source>
</evidence>
<reference evidence="3" key="1">
    <citation type="submission" date="2019-06" db="EMBL/GenBank/DDBJ databases">
        <title>The complete genome of Emcibacter congregatus ZYLT.</title>
        <authorList>
            <person name="Zhao Z."/>
        </authorList>
    </citation>
    <scope>NUCLEOTIDE SEQUENCE [LARGE SCALE GENOMIC DNA]</scope>
    <source>
        <strain evidence="3">MCCC 1A06723</strain>
    </source>
</reference>
<dbReference type="OrthoDB" id="7597097at2"/>
<evidence type="ECO:0000313" key="2">
    <source>
        <dbReference type="EMBL" id="TPD59844.1"/>
    </source>
</evidence>
<sequence length="89" mass="9844">MILAMIVTSLVLGALPACVAWSKGRSFLFWWAYGTLFTFAAIPHSLFLRNDAQASQGKAYCPHCMEPIRVGAHLCQHCGHMLEPRHSTA</sequence>